<reference evidence="10 12" key="1">
    <citation type="submission" date="2017-10" db="EMBL/GenBank/DDBJ databases">
        <title>Effective Description of Clostridium neonatale sp. nov. linked to necrotizing enterocolitis in neonates and a clarification of species assignable to the genus Clostridium (Prazmowski 1880) emend. Lawson and Rainey 2016.</title>
        <authorList>
            <person name="Bernard K."/>
            <person name="Burdz T."/>
            <person name="Wiebe D."/>
            <person name="Balcewich B."/>
            <person name="Alfa M."/>
            <person name="Bernier A.-M."/>
        </authorList>
    </citation>
    <scope>NUCLEOTIDE SEQUENCE [LARGE SCALE GENOMIC DNA]</scope>
    <source>
        <strain evidence="10 12">LCDC99A005</strain>
    </source>
</reference>
<reference evidence="9" key="3">
    <citation type="submission" date="2021-10" db="EMBL/GenBank/DDBJ databases">
        <authorList>
            <person name="Mesa V."/>
        </authorList>
    </citation>
    <scope>NUCLEOTIDE SEQUENCE</scope>
    <source>
        <strain evidence="9">CC3_PB</strain>
    </source>
</reference>
<dbReference type="PANTHER" id="PTHR43390">
    <property type="entry name" value="SIGNAL PEPTIDASE I"/>
    <property type="match status" value="1"/>
</dbReference>
<evidence type="ECO:0000256" key="5">
    <source>
        <dbReference type="ARBA" id="ARBA00022801"/>
    </source>
</evidence>
<dbReference type="Proteomes" id="UP000789738">
    <property type="component" value="Unassembled WGS sequence"/>
</dbReference>
<name>A0A2A7MLR3_9CLOT</name>
<keyword evidence="5 7" id="KW-0378">Hydrolase</keyword>
<dbReference type="RefSeq" id="WP_083498884.1">
    <property type="nucleotide sequence ID" value="NZ_CAKJVE010000004.1"/>
</dbReference>
<dbReference type="NCBIfam" id="TIGR02227">
    <property type="entry name" value="sigpep_I_bact"/>
    <property type="match status" value="1"/>
</dbReference>
<dbReference type="EC" id="3.4.21.89" evidence="4 7"/>
<dbReference type="PANTHER" id="PTHR43390:SF1">
    <property type="entry name" value="CHLOROPLAST PROCESSING PEPTIDASE"/>
    <property type="match status" value="1"/>
</dbReference>
<keyword evidence="7" id="KW-0645">Protease</keyword>
<evidence type="ECO:0000256" key="6">
    <source>
        <dbReference type="PIRSR" id="PIRSR600223-1"/>
    </source>
</evidence>
<evidence type="ECO:0000256" key="4">
    <source>
        <dbReference type="ARBA" id="ARBA00013208"/>
    </source>
</evidence>
<evidence type="ECO:0000313" key="12">
    <source>
        <dbReference type="Proteomes" id="UP000220840"/>
    </source>
</evidence>
<evidence type="ECO:0000313" key="13">
    <source>
        <dbReference type="Proteomes" id="UP000431451"/>
    </source>
</evidence>
<organism evidence="10 12">
    <name type="scientific">Clostridium neonatale</name>
    <dbReference type="NCBI Taxonomy" id="137838"/>
    <lineage>
        <taxon>Bacteria</taxon>
        <taxon>Bacillati</taxon>
        <taxon>Bacillota</taxon>
        <taxon>Clostridia</taxon>
        <taxon>Eubacteriales</taxon>
        <taxon>Clostridiaceae</taxon>
        <taxon>Clostridium</taxon>
    </lineage>
</organism>
<dbReference type="CDD" id="cd06530">
    <property type="entry name" value="S26_SPase_I"/>
    <property type="match status" value="1"/>
</dbReference>
<dbReference type="Pfam" id="PF10502">
    <property type="entry name" value="Peptidase_S26"/>
    <property type="match status" value="1"/>
</dbReference>
<evidence type="ECO:0000313" key="9">
    <source>
        <dbReference type="EMBL" id="CAG9704222.1"/>
    </source>
</evidence>
<dbReference type="GO" id="GO:0004252">
    <property type="term" value="F:serine-type endopeptidase activity"/>
    <property type="evidence" value="ECO:0007669"/>
    <property type="project" value="InterPro"/>
</dbReference>
<dbReference type="GO" id="GO:0006465">
    <property type="term" value="P:signal peptide processing"/>
    <property type="evidence" value="ECO:0007669"/>
    <property type="project" value="InterPro"/>
</dbReference>
<dbReference type="OrthoDB" id="9802919at2"/>
<comment type="similarity">
    <text evidence="3 7">Belongs to the peptidase S26 family.</text>
</comment>
<gene>
    <name evidence="10" type="primary">lepB</name>
    <name evidence="11" type="synonym">sipT</name>
    <name evidence="9" type="ORF">CNEO_41120</name>
    <name evidence="11" type="ORF">CNEONATNEC25_03623</name>
    <name evidence="10" type="ORF">CQ394_13360</name>
</gene>
<dbReference type="STRING" id="137838.GCA_001458595_04165"/>
<dbReference type="GO" id="GO:0009003">
    <property type="term" value="F:signal peptidase activity"/>
    <property type="evidence" value="ECO:0007669"/>
    <property type="project" value="UniProtKB-EC"/>
</dbReference>
<feature type="active site" evidence="6">
    <location>
        <position position="103"/>
    </location>
</feature>
<comment type="catalytic activity">
    <reaction evidence="1 7">
        <text>Cleavage of hydrophobic, N-terminal signal or leader sequences from secreted and periplasmic proteins.</text>
        <dbReference type="EC" id="3.4.21.89"/>
    </reaction>
</comment>
<keyword evidence="7" id="KW-0812">Transmembrane</keyword>
<dbReference type="PRINTS" id="PR00727">
    <property type="entry name" value="LEADERPTASE"/>
</dbReference>
<accession>A0A2A7MLR3</accession>
<dbReference type="EMBL" id="UWJD01000003">
    <property type="protein sequence ID" value="VCT86020.1"/>
    <property type="molecule type" value="Genomic_DNA"/>
</dbReference>
<comment type="subcellular location">
    <subcellularLocation>
        <location evidence="2">Cell membrane</location>
        <topology evidence="2">Single-pass type II membrane protein</topology>
    </subcellularLocation>
    <subcellularLocation>
        <location evidence="7">Membrane</location>
        <topology evidence="7">Single-pass type II membrane protein</topology>
    </subcellularLocation>
</comment>
<dbReference type="InterPro" id="IPR019533">
    <property type="entry name" value="Peptidase_S26"/>
</dbReference>
<dbReference type="PROSITE" id="PS00760">
    <property type="entry name" value="SPASE_I_2"/>
    <property type="match status" value="1"/>
</dbReference>
<keyword evidence="7" id="KW-0472">Membrane</keyword>
<dbReference type="InterPro" id="IPR000223">
    <property type="entry name" value="Pept_S26A_signal_pept_1"/>
</dbReference>
<dbReference type="Gene3D" id="2.10.109.10">
    <property type="entry name" value="Umud Fragment, subunit A"/>
    <property type="match status" value="1"/>
</dbReference>
<keyword evidence="7" id="KW-1133">Transmembrane helix</keyword>
<reference evidence="11 13" key="2">
    <citation type="submission" date="2018-06" db="EMBL/GenBank/DDBJ databases">
        <authorList>
            <consortium name="IHU Genomes"/>
        </authorList>
    </citation>
    <scope>NUCLEOTIDE SEQUENCE [LARGE SCALE GENOMIC DNA]</scope>
    <source>
        <strain evidence="11 13">NEC25</strain>
    </source>
</reference>
<evidence type="ECO:0000256" key="3">
    <source>
        <dbReference type="ARBA" id="ARBA00009370"/>
    </source>
</evidence>
<dbReference type="SUPFAM" id="SSF51306">
    <property type="entry name" value="LexA/Signal peptidase"/>
    <property type="match status" value="1"/>
</dbReference>
<sequence length="192" mass="21994">MKKNDDFTINSKDIEANESLNKKNGFIKNFFKDWIVPIFAALVIAVLINKFIFFNVYVPTGSMIPTINENDKILVTRIYNPEKIQRGDIIVFYSEELQETLIKRAIGLPGDHIDIKDGVVSVNGEVLKEDYVKNNDDFTGSFDVPEGKFFFLGDNRANSNDARLWINSYIDASEIKGEARFRFYPFNNMGTL</sequence>
<dbReference type="InterPro" id="IPR019757">
    <property type="entry name" value="Pept_S26A_signal_pept_1_Lys-AS"/>
</dbReference>
<dbReference type="EMBL" id="CAKJVE010000004">
    <property type="protein sequence ID" value="CAG9704222.1"/>
    <property type="molecule type" value="Genomic_DNA"/>
</dbReference>
<feature type="active site" evidence="6">
    <location>
        <position position="62"/>
    </location>
</feature>
<dbReference type="InterPro" id="IPR036286">
    <property type="entry name" value="LexA/Signal_pep-like_sf"/>
</dbReference>
<keyword evidence="12" id="KW-1185">Reference proteome</keyword>
<dbReference type="Proteomes" id="UP000431451">
    <property type="component" value="Unassembled WGS sequence"/>
</dbReference>
<dbReference type="AlphaFoldDB" id="A0A2A7MLR3"/>
<evidence type="ECO:0000313" key="11">
    <source>
        <dbReference type="EMBL" id="VCT86020.1"/>
    </source>
</evidence>
<evidence type="ECO:0000313" key="10">
    <source>
        <dbReference type="EMBL" id="PEG32635.1"/>
    </source>
</evidence>
<feature type="transmembrane region" description="Helical" evidence="7">
    <location>
        <begin position="34"/>
        <end position="58"/>
    </location>
</feature>
<proteinExistence type="inferred from homology"/>
<dbReference type="EMBL" id="PDCJ01000001">
    <property type="protein sequence ID" value="PEG32635.1"/>
    <property type="molecule type" value="Genomic_DNA"/>
</dbReference>
<evidence type="ECO:0000256" key="2">
    <source>
        <dbReference type="ARBA" id="ARBA00004401"/>
    </source>
</evidence>
<protein>
    <recommendedName>
        <fullName evidence="4 7">Signal peptidase I</fullName>
        <ecNumber evidence="4 7">3.4.21.89</ecNumber>
    </recommendedName>
</protein>
<evidence type="ECO:0000256" key="1">
    <source>
        <dbReference type="ARBA" id="ARBA00000677"/>
    </source>
</evidence>
<evidence type="ECO:0000259" key="8">
    <source>
        <dbReference type="Pfam" id="PF10502"/>
    </source>
</evidence>
<dbReference type="GO" id="GO:0005886">
    <property type="term" value="C:plasma membrane"/>
    <property type="evidence" value="ECO:0007669"/>
    <property type="project" value="UniProtKB-SubCell"/>
</dbReference>
<evidence type="ECO:0000256" key="7">
    <source>
        <dbReference type="RuleBase" id="RU362042"/>
    </source>
</evidence>
<dbReference type="Proteomes" id="UP000220840">
    <property type="component" value="Unassembled WGS sequence"/>
</dbReference>
<feature type="domain" description="Peptidase S26" evidence="8">
    <location>
        <begin position="32"/>
        <end position="184"/>
    </location>
</feature>